<evidence type="ECO:0000313" key="1">
    <source>
        <dbReference type="EMBL" id="ETS83155.1"/>
    </source>
</evidence>
<dbReference type="InterPro" id="IPR013320">
    <property type="entry name" value="ConA-like_dom_sf"/>
</dbReference>
<proteinExistence type="predicted"/>
<dbReference type="RefSeq" id="XP_007831803.1">
    <property type="nucleotide sequence ID" value="XM_007833612.1"/>
</dbReference>
<dbReference type="OrthoDB" id="4264714at2759"/>
<sequence>MAPTLLYKNALSSAADVETWVAEGPVKATTSPNGSSVELTSTGGWDDHFTFWCPEVFPDRIRITWEFAPVQEPGLAMLFFGASAVASVPEGGDNNGGSIFGDGVKPRNGAYPQYHSSDIRTLHVSYFRRRWEDERAFHTCNLRKSPGFHLVAQGADPLPPVVDARGAFYRIEVVKDGRDVKFGIEGLPLFSWTDDGDDAKENTGPVVGGGRIGFRQMAPLVARYRNLEVHSLDEE</sequence>
<dbReference type="HOGENOM" id="CLU_1238456_0_0_1"/>
<gene>
    <name evidence="1" type="ORF">PFICI_05031</name>
</gene>
<dbReference type="AlphaFoldDB" id="W3XAS6"/>
<name>W3XAS6_PESFW</name>
<organism evidence="1 2">
    <name type="scientific">Pestalotiopsis fici (strain W106-1 / CGMCC3.15140)</name>
    <dbReference type="NCBI Taxonomy" id="1229662"/>
    <lineage>
        <taxon>Eukaryota</taxon>
        <taxon>Fungi</taxon>
        <taxon>Dikarya</taxon>
        <taxon>Ascomycota</taxon>
        <taxon>Pezizomycotina</taxon>
        <taxon>Sordariomycetes</taxon>
        <taxon>Xylariomycetidae</taxon>
        <taxon>Amphisphaeriales</taxon>
        <taxon>Sporocadaceae</taxon>
        <taxon>Pestalotiopsis</taxon>
    </lineage>
</organism>
<dbReference type="EMBL" id="KI912111">
    <property type="protein sequence ID" value="ETS83155.1"/>
    <property type="molecule type" value="Genomic_DNA"/>
</dbReference>
<dbReference type="OMA" id="VKDWRME"/>
<dbReference type="Proteomes" id="UP000030651">
    <property type="component" value="Unassembled WGS sequence"/>
</dbReference>
<reference evidence="2" key="1">
    <citation type="journal article" date="2015" name="BMC Genomics">
        <title>Genomic and transcriptomic analysis of the endophytic fungus Pestalotiopsis fici reveals its lifestyle and high potential for synthesis of natural products.</title>
        <authorList>
            <person name="Wang X."/>
            <person name="Zhang X."/>
            <person name="Liu L."/>
            <person name="Xiang M."/>
            <person name="Wang W."/>
            <person name="Sun X."/>
            <person name="Che Y."/>
            <person name="Guo L."/>
            <person name="Liu G."/>
            <person name="Guo L."/>
            <person name="Wang C."/>
            <person name="Yin W.B."/>
            <person name="Stadler M."/>
            <person name="Zhang X."/>
            <person name="Liu X."/>
        </authorList>
    </citation>
    <scope>NUCLEOTIDE SEQUENCE [LARGE SCALE GENOMIC DNA]</scope>
    <source>
        <strain evidence="2">W106-1 / CGMCC3.15140</strain>
    </source>
</reference>
<dbReference type="SUPFAM" id="SSF49899">
    <property type="entry name" value="Concanavalin A-like lectins/glucanases"/>
    <property type="match status" value="1"/>
</dbReference>
<protein>
    <submittedName>
        <fullName evidence="1">Uncharacterized protein</fullName>
    </submittedName>
</protein>
<keyword evidence="2" id="KW-1185">Reference proteome</keyword>
<evidence type="ECO:0000313" key="2">
    <source>
        <dbReference type="Proteomes" id="UP000030651"/>
    </source>
</evidence>
<dbReference type="Pfam" id="PF09224">
    <property type="entry name" value="DUF1961"/>
    <property type="match status" value="1"/>
</dbReference>
<dbReference type="KEGG" id="pfy:PFICI_05031"/>
<dbReference type="Gene3D" id="2.60.120.200">
    <property type="match status" value="1"/>
</dbReference>
<accession>W3XAS6</accession>
<dbReference type="GeneID" id="19270044"/>
<dbReference type="InParanoid" id="W3XAS6"/>
<dbReference type="eggNOG" id="ENOG502SIFZ">
    <property type="taxonomic scope" value="Eukaryota"/>
</dbReference>
<dbReference type="InterPro" id="IPR015305">
    <property type="entry name" value="DUF1961"/>
</dbReference>